<accession>A0A388LUN4</accession>
<gene>
    <name evidence="7" type="ORF">CBR_g40929</name>
</gene>
<evidence type="ECO:0000256" key="5">
    <source>
        <dbReference type="SAM" id="MobiDB-lite"/>
    </source>
</evidence>
<dbReference type="PANTHER" id="PTHR37984:SF5">
    <property type="entry name" value="PROTEIN NYNRIN-LIKE"/>
    <property type="match status" value="1"/>
</dbReference>
<dbReference type="Proteomes" id="UP000265515">
    <property type="component" value="Unassembled WGS sequence"/>
</dbReference>
<dbReference type="InterPro" id="IPR001584">
    <property type="entry name" value="Integrase_cat-core"/>
</dbReference>
<dbReference type="EMBL" id="BFEA01000545">
    <property type="protein sequence ID" value="GBG86028.1"/>
    <property type="molecule type" value="Genomic_DNA"/>
</dbReference>
<evidence type="ECO:0000256" key="4">
    <source>
        <dbReference type="ARBA" id="ARBA00022759"/>
    </source>
</evidence>
<organism evidence="7 8">
    <name type="scientific">Chara braunii</name>
    <name type="common">Braun's stonewort</name>
    <dbReference type="NCBI Taxonomy" id="69332"/>
    <lineage>
        <taxon>Eukaryota</taxon>
        <taxon>Viridiplantae</taxon>
        <taxon>Streptophyta</taxon>
        <taxon>Charophyceae</taxon>
        <taxon>Charales</taxon>
        <taxon>Characeae</taxon>
        <taxon>Chara</taxon>
    </lineage>
</organism>
<feature type="region of interest" description="Disordered" evidence="5">
    <location>
        <begin position="773"/>
        <end position="837"/>
    </location>
</feature>
<dbReference type="InterPro" id="IPR012337">
    <property type="entry name" value="RNaseH-like_sf"/>
</dbReference>
<dbReference type="SUPFAM" id="SSF53098">
    <property type="entry name" value="Ribonuclease H-like"/>
    <property type="match status" value="1"/>
</dbReference>
<evidence type="ECO:0000256" key="2">
    <source>
        <dbReference type="ARBA" id="ARBA00022695"/>
    </source>
</evidence>
<dbReference type="PANTHER" id="PTHR37984">
    <property type="entry name" value="PROTEIN CBG26694"/>
    <property type="match status" value="1"/>
</dbReference>
<feature type="compositionally biased region" description="Basic and acidic residues" evidence="5">
    <location>
        <begin position="567"/>
        <end position="585"/>
    </location>
</feature>
<comment type="caution">
    <text evidence="7">The sequence shown here is derived from an EMBL/GenBank/DDBJ whole genome shotgun (WGS) entry which is preliminary data.</text>
</comment>
<dbReference type="PROSITE" id="PS50994">
    <property type="entry name" value="INTEGRASE"/>
    <property type="match status" value="1"/>
</dbReference>
<reference evidence="7 8" key="1">
    <citation type="journal article" date="2018" name="Cell">
        <title>The Chara Genome: Secondary Complexity and Implications for Plant Terrestrialization.</title>
        <authorList>
            <person name="Nishiyama T."/>
            <person name="Sakayama H."/>
            <person name="Vries J.D."/>
            <person name="Buschmann H."/>
            <person name="Saint-Marcoux D."/>
            <person name="Ullrich K.K."/>
            <person name="Haas F.B."/>
            <person name="Vanderstraeten L."/>
            <person name="Becker D."/>
            <person name="Lang D."/>
            <person name="Vosolsobe S."/>
            <person name="Rombauts S."/>
            <person name="Wilhelmsson P.K.I."/>
            <person name="Janitza P."/>
            <person name="Kern R."/>
            <person name="Heyl A."/>
            <person name="Rumpler F."/>
            <person name="Villalobos L.I.A.C."/>
            <person name="Clay J.M."/>
            <person name="Skokan R."/>
            <person name="Toyoda A."/>
            <person name="Suzuki Y."/>
            <person name="Kagoshima H."/>
            <person name="Schijlen E."/>
            <person name="Tajeshwar N."/>
            <person name="Catarino B."/>
            <person name="Hetherington A.J."/>
            <person name="Saltykova A."/>
            <person name="Bonnot C."/>
            <person name="Breuninger H."/>
            <person name="Symeonidi A."/>
            <person name="Radhakrishnan G.V."/>
            <person name="Van Nieuwerburgh F."/>
            <person name="Deforce D."/>
            <person name="Chang C."/>
            <person name="Karol K.G."/>
            <person name="Hedrich R."/>
            <person name="Ulvskov P."/>
            <person name="Glockner G."/>
            <person name="Delwiche C.F."/>
            <person name="Petrasek J."/>
            <person name="Van de Peer Y."/>
            <person name="Friml J."/>
            <person name="Beilby M."/>
            <person name="Dolan L."/>
            <person name="Kohara Y."/>
            <person name="Sugano S."/>
            <person name="Fujiyama A."/>
            <person name="Delaux P.-M."/>
            <person name="Quint M."/>
            <person name="TheiBen G."/>
            <person name="Hagemann M."/>
            <person name="Harholt J."/>
            <person name="Dunand C."/>
            <person name="Zachgo S."/>
            <person name="Langdale J."/>
            <person name="Maumus F."/>
            <person name="Straeten D.V.D."/>
            <person name="Gould S.B."/>
            <person name="Rensing S.A."/>
        </authorList>
    </citation>
    <scope>NUCLEOTIDE SEQUENCE [LARGE SCALE GENOMIC DNA]</scope>
    <source>
        <strain evidence="7 8">S276</strain>
    </source>
</reference>
<name>A0A388LUN4_CHABU</name>
<feature type="region of interest" description="Disordered" evidence="5">
    <location>
        <begin position="566"/>
        <end position="585"/>
    </location>
</feature>
<dbReference type="Pfam" id="PF08284">
    <property type="entry name" value="RVP_2"/>
    <property type="match status" value="2"/>
</dbReference>
<keyword evidence="1" id="KW-0808">Transferase</keyword>
<dbReference type="GO" id="GO:0004519">
    <property type="term" value="F:endonuclease activity"/>
    <property type="evidence" value="ECO:0007669"/>
    <property type="project" value="UniProtKB-KW"/>
</dbReference>
<keyword evidence="4" id="KW-0378">Hydrolase</keyword>
<dbReference type="InterPro" id="IPR050951">
    <property type="entry name" value="Retrovirus_Pol_polyprotein"/>
</dbReference>
<proteinExistence type="predicted"/>
<feature type="compositionally biased region" description="Polar residues" evidence="5">
    <location>
        <begin position="812"/>
        <end position="835"/>
    </location>
</feature>
<dbReference type="InterPro" id="IPR043502">
    <property type="entry name" value="DNA/RNA_pol_sf"/>
</dbReference>
<feature type="compositionally biased region" description="Low complexity" evidence="5">
    <location>
        <begin position="861"/>
        <end position="876"/>
    </location>
</feature>
<dbReference type="SUPFAM" id="SSF50630">
    <property type="entry name" value="Acid proteases"/>
    <property type="match status" value="1"/>
</dbReference>
<feature type="domain" description="Integrase catalytic" evidence="6">
    <location>
        <begin position="386"/>
        <end position="484"/>
    </location>
</feature>
<sequence>MDNKIATLQAEISTLQAANSQQQTINDQLQSDVSTRLARPSAVASTGSVVADCNPALAAQAKQLEERINHVVTSLGDISKFAGASTVSNQLQTLSDHVQQRAAVVAKEWKMPNFKIEKFDNYHKTDPLQWWMAFNAKADVHHTPPLWRLDALYLQLIGGAQAFMTHMAVTLECTIATFHTKITWEEFEKKWKTRFMVNNDKRHALNKIFRMFQGQQPSWEWMTEWQRLVAVPPPSTDGGVAVVDLLVKIDREHAKQRYVDIDAPLLYIRIQIGKATCSALIDCGVSRNYISQDFMARVGLGPRVRRKSQPTHVTLADGHMQKSIDRCVDSVPVYFAPLACEAVSFDILDTKFDMILRMSWLQSEDHPVNFYRRTVHVRDRRGELALHGVPEDIVSDRDTRFMSAFWTTLMVESGTNMKPSSARHPQTYGQTERAHQTAQMMLRTLIRPDHKDWVDRLPDIEFAYNTSVHLAIGVTPFELHHGGRKGRIFTDIFLPWAADIDTACSPASTRKYRELLAKARANMQKAQARMLALITEAKRRADEVAAAKKKKAEDAEKARLLAIEQQRQQDEAAAKAADEERNQRSDKIFNGERALLTMAADWRAEAENAAGAMTRDASSSNTSDRLNALEIDVGTLKDDAQLQQTTTQQLEQRICAAAANPSSAPRETTPKFDGQKIFCDSTKTDPIPWFRKFELKLQLHHVIKDKHQAYLYSRSGGAYQAWLDNLLSKPRKSLSRTRRPRTSTVRLRQARAEISIDRKWSWSRRQRQPTLLARPCLPMQVTDSQPPGMVAAPTKAEDAARRRQTPHLSLGPAQQLQPHGPTTASRSKPTSNARDSTIVCGVTTISTTQWASRRKAKAGKLSTAGSESTTLSTSSEPVASRVTTLRSKAYEEVDSPFLLYSYEDYAARLIPMLGTHAQGQHVSAASSLSGSGNLSSSSGSSRDSAREFNIEVLDSLTSEDFAWLPLPIMGRLPGPQCAALCTHIHTYLSFYAPPTSPKEDEAAVGDILAYVTRVACEFRNQRYDDNNAPLLYVRIQVGQVSCSALLDGGVSRNFMSQAFMQRDGLGAQVRRKANPMTIKLADGRTQQLLDRYIEVVPVYCTPHACEPVAFDILNTDFDIILGMPWLASADHTVNFHRRTLTVRDAFGAEMPCTIPLPHPSIRCQVVMAKSFRATCAYEQPDEIGLCFLRTVAVANSSPTDLSSDPRVVRLLDEFADIFESPTGVVPDRSVSHEIILEAGVVPPKGCIYCMREEELPVLRAQLKDLLDRGWIRPSSSPYGAPVLFVRKKNKDRQLWIDYCKRQECGASSLYRRSS</sequence>
<keyword evidence="3" id="KW-0540">Nuclease</keyword>
<dbReference type="Gene3D" id="3.10.10.10">
    <property type="entry name" value="HIV Type 1 Reverse Transcriptase, subunit A, domain 1"/>
    <property type="match status" value="1"/>
</dbReference>
<evidence type="ECO:0000313" key="8">
    <source>
        <dbReference type="Proteomes" id="UP000265515"/>
    </source>
</evidence>
<dbReference type="CDD" id="cd00303">
    <property type="entry name" value="retropepsin_like"/>
    <property type="match status" value="2"/>
</dbReference>
<evidence type="ECO:0000313" key="7">
    <source>
        <dbReference type="EMBL" id="GBG86028.1"/>
    </source>
</evidence>
<keyword evidence="4" id="KW-0255">Endonuclease</keyword>
<evidence type="ECO:0000259" key="6">
    <source>
        <dbReference type="PROSITE" id="PS50994"/>
    </source>
</evidence>
<dbReference type="Gene3D" id="2.40.70.10">
    <property type="entry name" value="Acid Proteases"/>
    <property type="match status" value="2"/>
</dbReference>
<dbReference type="GO" id="GO:0016779">
    <property type="term" value="F:nucleotidyltransferase activity"/>
    <property type="evidence" value="ECO:0007669"/>
    <property type="project" value="UniProtKB-KW"/>
</dbReference>
<dbReference type="InterPro" id="IPR036397">
    <property type="entry name" value="RNaseH_sf"/>
</dbReference>
<keyword evidence="2" id="KW-0548">Nucleotidyltransferase</keyword>
<dbReference type="InterPro" id="IPR021109">
    <property type="entry name" value="Peptidase_aspartic_dom_sf"/>
</dbReference>
<dbReference type="Gramene" id="GBG86028">
    <property type="protein sequence ID" value="GBG86028"/>
    <property type="gene ID" value="CBR_g40929"/>
</dbReference>
<dbReference type="Gene3D" id="3.30.420.10">
    <property type="entry name" value="Ribonuclease H-like superfamily/Ribonuclease H"/>
    <property type="match status" value="1"/>
</dbReference>
<keyword evidence="8" id="KW-1185">Reference proteome</keyword>
<dbReference type="GO" id="GO:0003676">
    <property type="term" value="F:nucleic acid binding"/>
    <property type="evidence" value="ECO:0007669"/>
    <property type="project" value="InterPro"/>
</dbReference>
<dbReference type="GO" id="GO:0015074">
    <property type="term" value="P:DNA integration"/>
    <property type="evidence" value="ECO:0007669"/>
    <property type="project" value="InterPro"/>
</dbReference>
<feature type="region of interest" description="Disordered" evidence="5">
    <location>
        <begin position="851"/>
        <end position="881"/>
    </location>
</feature>
<evidence type="ECO:0000256" key="3">
    <source>
        <dbReference type="ARBA" id="ARBA00022722"/>
    </source>
</evidence>
<evidence type="ECO:0000256" key="1">
    <source>
        <dbReference type="ARBA" id="ARBA00022679"/>
    </source>
</evidence>
<protein>
    <recommendedName>
        <fullName evidence="6">Integrase catalytic domain-containing protein</fullName>
    </recommendedName>
</protein>
<dbReference type="SUPFAM" id="SSF56672">
    <property type="entry name" value="DNA/RNA polymerases"/>
    <property type="match status" value="1"/>
</dbReference>